<proteinExistence type="inferred from homology"/>
<reference evidence="2" key="2">
    <citation type="submission" date="2021-04" db="EMBL/GenBank/DDBJ databases">
        <authorList>
            <person name="Podell S."/>
        </authorList>
    </citation>
    <scope>NUCLEOTIDE SEQUENCE</scope>
    <source>
        <strain evidence="2">Hildebrandi</strain>
    </source>
</reference>
<sequence length="315" mass="34780">MTSSSTDTFVDTVSKAASQALGREVKLETTRGGGYAGGGGATTGALLDKKTNEKFFLKSARGGLDMLRAEYEGVKAMADTGTIQVPTPIAFGQHEATRQGFALFEYLNFCGGGSQYQLGVMLAKMHKKGISPNGKFGFHIDNTIGATPQPNAWEEDWTDFWDKHRLGHMLKLTGDAGFAADKIQKLRQKTRELLSHKPDPCIVHGDLWGGNKGFCEKNGEVIPVIFDPATYYGDREVDVAMTYVFGGFNSDFYDGYNSEWPLPDGHDKRRTIFDPKKKNPSKERCHKRSARILNLGTPNHSTLLTTRSRLPQFST</sequence>
<organism evidence="2 3">
    <name type="scientific">Nitzschia inconspicua</name>
    <dbReference type="NCBI Taxonomy" id="303405"/>
    <lineage>
        <taxon>Eukaryota</taxon>
        <taxon>Sar</taxon>
        <taxon>Stramenopiles</taxon>
        <taxon>Ochrophyta</taxon>
        <taxon>Bacillariophyta</taxon>
        <taxon>Bacillariophyceae</taxon>
        <taxon>Bacillariophycidae</taxon>
        <taxon>Bacillariales</taxon>
        <taxon>Bacillariaceae</taxon>
        <taxon>Nitzschia</taxon>
    </lineage>
</organism>
<dbReference type="Proteomes" id="UP000693970">
    <property type="component" value="Unassembled WGS sequence"/>
</dbReference>
<protein>
    <submittedName>
        <fullName evidence="2">Fructosamine/ketosamine-3-kinase</fullName>
    </submittedName>
</protein>
<dbReference type="PIRSF" id="PIRSF006221">
    <property type="entry name" value="Ketosamine-3-kinase"/>
    <property type="match status" value="1"/>
</dbReference>
<evidence type="ECO:0000256" key="1">
    <source>
        <dbReference type="PIRNR" id="PIRNR006221"/>
    </source>
</evidence>
<evidence type="ECO:0000313" key="3">
    <source>
        <dbReference type="Proteomes" id="UP000693970"/>
    </source>
</evidence>
<evidence type="ECO:0000313" key="2">
    <source>
        <dbReference type="EMBL" id="KAG7357007.1"/>
    </source>
</evidence>
<dbReference type="InterPro" id="IPR016477">
    <property type="entry name" value="Fructo-/Ketosamine-3-kinase"/>
</dbReference>
<dbReference type="PANTHER" id="PTHR12149">
    <property type="entry name" value="FRUCTOSAMINE 3 KINASE-RELATED PROTEIN"/>
    <property type="match status" value="1"/>
</dbReference>
<dbReference type="AlphaFoldDB" id="A0A9K3L7E9"/>
<gene>
    <name evidence="2" type="ORF">IV203_001695</name>
</gene>
<dbReference type="OrthoDB" id="5772781at2759"/>
<dbReference type="Pfam" id="PF03881">
    <property type="entry name" value="Fructosamin_kin"/>
    <property type="match status" value="1"/>
</dbReference>
<comment type="similarity">
    <text evidence="1">Belongs to the fructosamine kinase family.</text>
</comment>
<comment type="caution">
    <text evidence="2">The sequence shown here is derived from an EMBL/GenBank/DDBJ whole genome shotgun (WGS) entry which is preliminary data.</text>
</comment>
<dbReference type="EMBL" id="JAGRRH010000015">
    <property type="protein sequence ID" value="KAG7357007.1"/>
    <property type="molecule type" value="Genomic_DNA"/>
</dbReference>
<keyword evidence="1" id="KW-0418">Kinase</keyword>
<keyword evidence="1" id="KW-0808">Transferase</keyword>
<name>A0A9K3L7E9_9STRA</name>
<dbReference type="PANTHER" id="PTHR12149:SF8">
    <property type="entry name" value="PROTEIN-RIBULOSAMINE 3-KINASE"/>
    <property type="match status" value="1"/>
</dbReference>
<accession>A0A9K3L7E9</accession>
<keyword evidence="3" id="KW-1185">Reference proteome</keyword>
<reference evidence="2" key="1">
    <citation type="journal article" date="2021" name="Sci. Rep.">
        <title>Diploid genomic architecture of Nitzschia inconspicua, an elite biomass production diatom.</title>
        <authorList>
            <person name="Oliver A."/>
            <person name="Podell S."/>
            <person name="Pinowska A."/>
            <person name="Traller J.C."/>
            <person name="Smith S.R."/>
            <person name="McClure R."/>
            <person name="Beliaev A."/>
            <person name="Bohutskyi P."/>
            <person name="Hill E.A."/>
            <person name="Rabines A."/>
            <person name="Zheng H."/>
            <person name="Allen L.Z."/>
            <person name="Kuo A."/>
            <person name="Grigoriev I.V."/>
            <person name="Allen A.E."/>
            <person name="Hazlebeck D."/>
            <person name="Allen E.E."/>
        </authorList>
    </citation>
    <scope>NUCLEOTIDE SEQUENCE</scope>
    <source>
        <strain evidence="2">Hildebrandi</strain>
    </source>
</reference>